<comment type="caution">
    <text evidence="1">The sequence shown here is derived from an EMBL/GenBank/DDBJ whole genome shotgun (WGS) entry which is preliminary data.</text>
</comment>
<dbReference type="RefSeq" id="WP_141844953.1">
    <property type="nucleotide sequence ID" value="NZ_VFPM01000002.1"/>
</dbReference>
<evidence type="ECO:0000313" key="1">
    <source>
        <dbReference type="EMBL" id="TQM62942.1"/>
    </source>
</evidence>
<organism evidence="1 2">
    <name type="scientific">Humibacillus xanthopallidus</name>
    <dbReference type="NCBI Taxonomy" id="412689"/>
    <lineage>
        <taxon>Bacteria</taxon>
        <taxon>Bacillati</taxon>
        <taxon>Actinomycetota</taxon>
        <taxon>Actinomycetes</taxon>
        <taxon>Micrococcales</taxon>
        <taxon>Intrasporangiaceae</taxon>
        <taxon>Humibacillus</taxon>
    </lineage>
</organism>
<protein>
    <submittedName>
        <fullName evidence="1">Uncharacterized protein</fullName>
    </submittedName>
</protein>
<dbReference type="EMBL" id="VFPM01000002">
    <property type="protein sequence ID" value="TQM62942.1"/>
    <property type="molecule type" value="Genomic_DNA"/>
</dbReference>
<dbReference type="AlphaFoldDB" id="A0A543HX71"/>
<proteinExistence type="predicted"/>
<evidence type="ECO:0000313" key="2">
    <source>
        <dbReference type="Proteomes" id="UP000316747"/>
    </source>
</evidence>
<gene>
    <name evidence="1" type="ORF">FBY41_2987</name>
</gene>
<reference evidence="1 2" key="1">
    <citation type="submission" date="2019-06" db="EMBL/GenBank/DDBJ databases">
        <title>Genome sequencing of plant associated microbes to promote plant fitness in Sorghum bicolor and Oryza sativa.</title>
        <authorList>
            <person name="Coleman-Derr D."/>
        </authorList>
    </citation>
    <scope>NUCLEOTIDE SEQUENCE [LARGE SCALE GENOMIC DNA]</scope>
    <source>
        <strain evidence="1 2">KV-663</strain>
    </source>
</reference>
<sequence length="78" mass="8935">MRRRKPTGRALTPDELVALRTHVETRVAHLPVEDRSAAMRARLAEAGTNSLECIWAEYWIRRGRPAHYSPAIEMGWVP</sequence>
<accession>A0A543HX71</accession>
<keyword evidence="2" id="KW-1185">Reference proteome</keyword>
<dbReference type="Proteomes" id="UP000316747">
    <property type="component" value="Unassembled WGS sequence"/>
</dbReference>
<name>A0A543HX71_9MICO</name>